<name>X1IVU7_9ZZZZ</name>
<organism evidence="1">
    <name type="scientific">marine sediment metagenome</name>
    <dbReference type="NCBI Taxonomy" id="412755"/>
    <lineage>
        <taxon>unclassified sequences</taxon>
        <taxon>metagenomes</taxon>
        <taxon>ecological metagenomes</taxon>
    </lineage>
</organism>
<feature type="non-terminal residue" evidence="1">
    <location>
        <position position="1"/>
    </location>
</feature>
<reference evidence="1" key="1">
    <citation type="journal article" date="2014" name="Front. Microbiol.">
        <title>High frequency of phylogenetically diverse reductive dehalogenase-homologous genes in deep subseafloor sedimentary metagenomes.</title>
        <authorList>
            <person name="Kawai M."/>
            <person name="Futagami T."/>
            <person name="Toyoda A."/>
            <person name="Takaki Y."/>
            <person name="Nishi S."/>
            <person name="Hori S."/>
            <person name="Arai W."/>
            <person name="Tsubouchi T."/>
            <person name="Morono Y."/>
            <person name="Uchiyama I."/>
            <person name="Ito T."/>
            <person name="Fujiyama A."/>
            <person name="Inagaki F."/>
            <person name="Takami H."/>
        </authorList>
    </citation>
    <scope>NUCLEOTIDE SEQUENCE</scope>
    <source>
        <strain evidence="1">Expedition CK06-06</strain>
    </source>
</reference>
<evidence type="ECO:0000313" key="1">
    <source>
        <dbReference type="EMBL" id="GAH70229.1"/>
    </source>
</evidence>
<proteinExistence type="predicted"/>
<sequence length="49" mass="5756">NLSNYNLISLIEKWYKAIALNISLSFRAEEKEIGSGRKKDNFKVYFKTN</sequence>
<accession>X1IVU7</accession>
<dbReference type="AlphaFoldDB" id="X1IVU7"/>
<comment type="caution">
    <text evidence="1">The sequence shown here is derived from an EMBL/GenBank/DDBJ whole genome shotgun (WGS) entry which is preliminary data.</text>
</comment>
<protein>
    <submittedName>
        <fullName evidence="1">Uncharacterized protein</fullName>
    </submittedName>
</protein>
<dbReference type="EMBL" id="BARU01029727">
    <property type="protein sequence ID" value="GAH70229.1"/>
    <property type="molecule type" value="Genomic_DNA"/>
</dbReference>
<gene>
    <name evidence="1" type="ORF">S03H2_47242</name>
</gene>